<sequence length="281" mass="29558">MTIVLIHGLGSDRQYMLDVFGPALPAGERVIAPDVRAHGQSTLVGGPEYFALDALAAEVAKTVADVPRDPTEFVNSTGRGGRGDAGGRREGDAGGGRGFDPITVIGVSMGAAIALRIALRKLLPVRRALFVRPSFTDTPLPQNLRSFPVIGQLLSDVGGLEGVERFRESGLYADVRAASPLGASGLLAQFRYPLAVERAVRLVEVPRNRAFGSAAELAALDLPTAVVGARRDPVHPLEIAEQWSAGLGAPLTRLPARDDGVPAQLAELRAATGSWFASSDR</sequence>
<evidence type="ECO:0000256" key="1">
    <source>
        <dbReference type="SAM" id="MobiDB-lite"/>
    </source>
</evidence>
<reference evidence="3 4" key="1">
    <citation type="submission" date="2019-04" db="EMBL/GenBank/DDBJ databases">
        <authorList>
            <person name="Jiang L."/>
        </authorList>
    </citation>
    <scope>NUCLEOTIDE SEQUENCE [LARGE SCALE GENOMIC DNA]</scope>
    <source>
        <strain evidence="3 4">YIM 131861</strain>
    </source>
</reference>
<dbReference type="EMBL" id="SSSN01000005">
    <property type="protein sequence ID" value="THG34501.1"/>
    <property type="molecule type" value="Genomic_DNA"/>
</dbReference>
<dbReference type="GO" id="GO:0016787">
    <property type="term" value="F:hydrolase activity"/>
    <property type="evidence" value="ECO:0007669"/>
    <property type="project" value="UniProtKB-KW"/>
</dbReference>
<feature type="region of interest" description="Disordered" evidence="1">
    <location>
        <begin position="70"/>
        <end position="95"/>
    </location>
</feature>
<name>A0A4S4FW27_9MICO</name>
<dbReference type="Proteomes" id="UP000307380">
    <property type="component" value="Unassembled WGS sequence"/>
</dbReference>
<organism evidence="3 4">
    <name type="scientific">Orlajensenia flava</name>
    <dbReference type="NCBI Taxonomy" id="2565934"/>
    <lineage>
        <taxon>Bacteria</taxon>
        <taxon>Bacillati</taxon>
        <taxon>Actinomycetota</taxon>
        <taxon>Actinomycetes</taxon>
        <taxon>Micrococcales</taxon>
        <taxon>Microbacteriaceae</taxon>
        <taxon>Orlajensenia</taxon>
    </lineage>
</organism>
<keyword evidence="3" id="KW-0378">Hydrolase</keyword>
<evidence type="ECO:0000313" key="3">
    <source>
        <dbReference type="EMBL" id="THG34501.1"/>
    </source>
</evidence>
<dbReference type="PANTHER" id="PTHR43194:SF2">
    <property type="entry name" value="PEROXISOMAL MEMBRANE PROTEIN LPX1"/>
    <property type="match status" value="1"/>
</dbReference>
<dbReference type="SUPFAM" id="SSF53474">
    <property type="entry name" value="alpha/beta-Hydrolases"/>
    <property type="match status" value="1"/>
</dbReference>
<dbReference type="OrthoDB" id="4291328at2"/>
<dbReference type="AlphaFoldDB" id="A0A4S4FW27"/>
<dbReference type="InterPro" id="IPR000073">
    <property type="entry name" value="AB_hydrolase_1"/>
</dbReference>
<proteinExistence type="predicted"/>
<feature type="compositionally biased region" description="Basic and acidic residues" evidence="1">
    <location>
        <begin position="81"/>
        <end position="92"/>
    </location>
</feature>
<accession>A0A4S4FW27</accession>
<evidence type="ECO:0000259" key="2">
    <source>
        <dbReference type="Pfam" id="PF12697"/>
    </source>
</evidence>
<dbReference type="InterPro" id="IPR029058">
    <property type="entry name" value="AB_hydrolase_fold"/>
</dbReference>
<evidence type="ECO:0000313" key="4">
    <source>
        <dbReference type="Proteomes" id="UP000307380"/>
    </source>
</evidence>
<protein>
    <submittedName>
        <fullName evidence="3">Alpha/beta hydrolase</fullName>
    </submittedName>
</protein>
<dbReference type="RefSeq" id="WP_136424299.1">
    <property type="nucleotide sequence ID" value="NZ_SSSN01000005.1"/>
</dbReference>
<comment type="caution">
    <text evidence="3">The sequence shown here is derived from an EMBL/GenBank/DDBJ whole genome shotgun (WGS) entry which is preliminary data.</text>
</comment>
<dbReference type="Pfam" id="PF12697">
    <property type="entry name" value="Abhydrolase_6"/>
    <property type="match status" value="1"/>
</dbReference>
<gene>
    <name evidence="3" type="ORF">E6C70_09600</name>
</gene>
<dbReference type="InterPro" id="IPR050228">
    <property type="entry name" value="Carboxylesterase_BioH"/>
</dbReference>
<dbReference type="PANTHER" id="PTHR43194">
    <property type="entry name" value="HYDROLASE ALPHA/BETA FOLD FAMILY"/>
    <property type="match status" value="1"/>
</dbReference>
<feature type="domain" description="AB hydrolase-1" evidence="2">
    <location>
        <begin position="3"/>
        <end position="255"/>
    </location>
</feature>
<dbReference type="Gene3D" id="3.40.50.1820">
    <property type="entry name" value="alpha/beta hydrolase"/>
    <property type="match status" value="1"/>
</dbReference>
<keyword evidence="4" id="KW-1185">Reference proteome</keyword>